<proteinExistence type="predicted"/>
<sequence length="139" mass="14750">MTDEHTNQTGADEAHASNEAEIRSLGEDRYVVTPDGSKDTHGDGESRGAALQGSDPTGGLADLDGAYALELDARFGSAEDDLTVETNDVSVAFDALLRWYADKVAGETPPETVIATLLENTELNVSTQPSRTDTPPTNR</sequence>
<gene>
    <name evidence="2" type="ORF">ACFSAU_13055</name>
</gene>
<reference evidence="2 3" key="1">
    <citation type="journal article" date="2019" name="Int. J. Syst. Evol. Microbiol.">
        <title>The Global Catalogue of Microorganisms (GCM) 10K type strain sequencing project: providing services to taxonomists for standard genome sequencing and annotation.</title>
        <authorList>
            <consortium name="The Broad Institute Genomics Platform"/>
            <consortium name="The Broad Institute Genome Sequencing Center for Infectious Disease"/>
            <person name="Wu L."/>
            <person name="Ma J."/>
        </authorList>
    </citation>
    <scope>NUCLEOTIDE SEQUENCE [LARGE SCALE GENOMIC DNA]</scope>
    <source>
        <strain evidence="2 3">CGMCC 1.12859</strain>
    </source>
</reference>
<dbReference type="InterPro" id="IPR055923">
    <property type="entry name" value="DUF7500"/>
</dbReference>
<name>A0ABD6BUE3_9EURY</name>
<feature type="region of interest" description="Disordered" evidence="1">
    <location>
        <begin position="1"/>
        <end position="61"/>
    </location>
</feature>
<evidence type="ECO:0000313" key="2">
    <source>
        <dbReference type="EMBL" id="MFD1568420.1"/>
    </source>
</evidence>
<organism evidence="2 3">
    <name type="scientific">Halolamina litorea</name>
    <dbReference type="NCBI Taxonomy" id="1515593"/>
    <lineage>
        <taxon>Archaea</taxon>
        <taxon>Methanobacteriati</taxon>
        <taxon>Methanobacteriota</taxon>
        <taxon>Stenosarchaea group</taxon>
        <taxon>Halobacteria</taxon>
        <taxon>Halobacteriales</taxon>
        <taxon>Haloferacaceae</taxon>
    </lineage>
</organism>
<dbReference type="AlphaFoldDB" id="A0ABD6BUE3"/>
<keyword evidence="3" id="KW-1185">Reference proteome</keyword>
<dbReference type="Proteomes" id="UP001597139">
    <property type="component" value="Unassembled WGS sequence"/>
</dbReference>
<comment type="caution">
    <text evidence="2">The sequence shown here is derived from an EMBL/GenBank/DDBJ whole genome shotgun (WGS) entry which is preliminary data.</text>
</comment>
<evidence type="ECO:0000313" key="3">
    <source>
        <dbReference type="Proteomes" id="UP001597139"/>
    </source>
</evidence>
<feature type="compositionally biased region" description="Basic and acidic residues" evidence="1">
    <location>
        <begin position="1"/>
        <end position="46"/>
    </location>
</feature>
<dbReference type="EMBL" id="JBHUCZ010000012">
    <property type="protein sequence ID" value="MFD1568420.1"/>
    <property type="molecule type" value="Genomic_DNA"/>
</dbReference>
<accession>A0ABD6BUE3</accession>
<evidence type="ECO:0000256" key="1">
    <source>
        <dbReference type="SAM" id="MobiDB-lite"/>
    </source>
</evidence>
<dbReference type="Pfam" id="PF24332">
    <property type="entry name" value="DUF7500"/>
    <property type="match status" value="1"/>
</dbReference>
<dbReference type="RefSeq" id="WP_267648166.1">
    <property type="nucleotide sequence ID" value="NZ_JANHGR010000003.1"/>
</dbReference>
<protein>
    <submittedName>
        <fullName evidence="2">Uncharacterized protein</fullName>
    </submittedName>
</protein>